<reference evidence="1" key="2">
    <citation type="submission" date="2021-04" db="EMBL/GenBank/DDBJ databases">
        <authorList>
            <person name="Gilroy R."/>
        </authorList>
    </citation>
    <scope>NUCLEOTIDE SEQUENCE</scope>
    <source>
        <strain evidence="1">1345</strain>
    </source>
</reference>
<feature type="non-terminal residue" evidence="1">
    <location>
        <position position="1"/>
    </location>
</feature>
<accession>A0A9D1ZUA8</accession>
<comment type="caution">
    <text evidence="1">The sequence shown here is derived from an EMBL/GenBank/DDBJ whole genome shotgun (WGS) entry which is preliminary data.</text>
</comment>
<dbReference type="Proteomes" id="UP000886750">
    <property type="component" value="Unassembled WGS sequence"/>
</dbReference>
<organism evidence="1 2">
    <name type="scientific">Candidatus Borkfalkia excrementigallinarum</name>
    <dbReference type="NCBI Taxonomy" id="2838506"/>
    <lineage>
        <taxon>Bacteria</taxon>
        <taxon>Bacillati</taxon>
        <taxon>Bacillota</taxon>
        <taxon>Clostridia</taxon>
        <taxon>Christensenellales</taxon>
        <taxon>Christensenellaceae</taxon>
        <taxon>Candidatus Borkfalkia</taxon>
    </lineage>
</organism>
<gene>
    <name evidence="1" type="ORF">H9729_02705</name>
</gene>
<sequence length="106" mass="11811">TSEFVFAFFGQQAEVHRTVNVGTLNIKSAEVNGAKAKSLRTGLEMLTDSKRAGQGKLPYLALDSFIWGFSATILRPLTSARNYATIADRKSKTQGDIFRVKIYFFK</sequence>
<reference evidence="1" key="1">
    <citation type="journal article" date="2021" name="PeerJ">
        <title>Extensive microbial diversity within the chicken gut microbiome revealed by metagenomics and culture.</title>
        <authorList>
            <person name="Gilroy R."/>
            <person name="Ravi A."/>
            <person name="Getino M."/>
            <person name="Pursley I."/>
            <person name="Horton D.L."/>
            <person name="Alikhan N.F."/>
            <person name="Baker D."/>
            <person name="Gharbi K."/>
            <person name="Hall N."/>
            <person name="Watson M."/>
            <person name="Adriaenssens E.M."/>
            <person name="Foster-Nyarko E."/>
            <person name="Jarju S."/>
            <person name="Secka A."/>
            <person name="Antonio M."/>
            <person name="Oren A."/>
            <person name="Chaudhuri R.R."/>
            <person name="La Ragione R."/>
            <person name="Hildebrand F."/>
            <person name="Pallen M.J."/>
        </authorList>
    </citation>
    <scope>NUCLEOTIDE SEQUENCE</scope>
    <source>
        <strain evidence="1">1345</strain>
    </source>
</reference>
<name>A0A9D1ZUA8_9FIRM</name>
<proteinExistence type="predicted"/>
<evidence type="ECO:0000313" key="2">
    <source>
        <dbReference type="Proteomes" id="UP000886750"/>
    </source>
</evidence>
<protein>
    <submittedName>
        <fullName evidence="1">Uncharacterized protein</fullName>
    </submittedName>
</protein>
<evidence type="ECO:0000313" key="1">
    <source>
        <dbReference type="EMBL" id="HIY96576.1"/>
    </source>
</evidence>
<dbReference type="AlphaFoldDB" id="A0A9D1ZUA8"/>
<dbReference type="EMBL" id="DXCQ01000026">
    <property type="protein sequence ID" value="HIY96576.1"/>
    <property type="molecule type" value="Genomic_DNA"/>
</dbReference>